<reference evidence="7 8" key="1">
    <citation type="journal article" date="2021" name="BMC Biol.">
        <title>Horizontally acquired antibacterial genes associated with adaptive radiation of ladybird beetles.</title>
        <authorList>
            <person name="Li H.S."/>
            <person name="Tang X.F."/>
            <person name="Huang Y.H."/>
            <person name="Xu Z.Y."/>
            <person name="Chen M.L."/>
            <person name="Du X.Y."/>
            <person name="Qiu B.Y."/>
            <person name="Chen P.T."/>
            <person name="Zhang W."/>
            <person name="Slipinski A."/>
            <person name="Escalona H.E."/>
            <person name="Waterhouse R.M."/>
            <person name="Zwick A."/>
            <person name="Pang H."/>
        </authorList>
    </citation>
    <scope>NUCLEOTIDE SEQUENCE [LARGE SCALE GENOMIC DNA]</scope>
    <source>
        <strain evidence="7">SYSU2018</strain>
    </source>
</reference>
<organism evidence="7 8">
    <name type="scientific">Cryptolaemus montrouzieri</name>
    <dbReference type="NCBI Taxonomy" id="559131"/>
    <lineage>
        <taxon>Eukaryota</taxon>
        <taxon>Metazoa</taxon>
        <taxon>Ecdysozoa</taxon>
        <taxon>Arthropoda</taxon>
        <taxon>Hexapoda</taxon>
        <taxon>Insecta</taxon>
        <taxon>Pterygota</taxon>
        <taxon>Neoptera</taxon>
        <taxon>Endopterygota</taxon>
        <taxon>Coleoptera</taxon>
        <taxon>Polyphaga</taxon>
        <taxon>Cucujiformia</taxon>
        <taxon>Coccinelloidea</taxon>
        <taxon>Coccinellidae</taxon>
        <taxon>Scymninae</taxon>
        <taxon>Scymnini</taxon>
        <taxon>Cryptolaemus</taxon>
    </lineage>
</organism>
<dbReference type="Pfam" id="PF03045">
    <property type="entry name" value="DAN"/>
    <property type="match status" value="1"/>
</dbReference>
<dbReference type="InterPro" id="IPR004133">
    <property type="entry name" value="DAN_dom"/>
</dbReference>
<keyword evidence="2" id="KW-0964">Secreted</keyword>
<keyword evidence="3" id="KW-0732">Signal</keyword>
<keyword evidence="4" id="KW-1015">Disulfide bond</keyword>
<feature type="region of interest" description="Disordered" evidence="5">
    <location>
        <begin position="437"/>
        <end position="456"/>
    </location>
</feature>
<dbReference type="InterPro" id="IPR029034">
    <property type="entry name" value="Cystine-knot_cytokine"/>
</dbReference>
<comment type="subcellular location">
    <subcellularLocation>
        <location evidence="1">Secreted</location>
    </subcellularLocation>
</comment>
<evidence type="ECO:0000313" key="7">
    <source>
        <dbReference type="EMBL" id="KAL3272226.1"/>
    </source>
</evidence>
<dbReference type="Gene3D" id="2.10.90.10">
    <property type="entry name" value="Cystine-knot cytokines"/>
    <property type="match status" value="1"/>
</dbReference>
<dbReference type="AlphaFoldDB" id="A0ABD2N0K1"/>
<feature type="domain" description="DAN" evidence="6">
    <location>
        <begin position="105"/>
        <end position="211"/>
    </location>
</feature>
<dbReference type="PANTHER" id="PTHR15283:SF5">
    <property type="entry name" value="NEUROBLASTOMA SUPPRESSOR OF TUMORIGENICITY 1"/>
    <property type="match status" value="1"/>
</dbReference>
<evidence type="ECO:0000256" key="3">
    <source>
        <dbReference type="ARBA" id="ARBA00022729"/>
    </source>
</evidence>
<dbReference type="Proteomes" id="UP001516400">
    <property type="component" value="Unassembled WGS sequence"/>
</dbReference>
<name>A0ABD2N0K1_9CUCU</name>
<comment type="caution">
    <text evidence="7">The sequence shown here is derived from an EMBL/GenBank/DDBJ whole genome shotgun (WGS) entry which is preliminary data.</text>
</comment>
<keyword evidence="8" id="KW-1185">Reference proteome</keyword>
<evidence type="ECO:0000256" key="2">
    <source>
        <dbReference type="ARBA" id="ARBA00022525"/>
    </source>
</evidence>
<dbReference type="PANTHER" id="PTHR15283">
    <property type="entry name" value="GREMLIN 1"/>
    <property type="match status" value="1"/>
</dbReference>
<gene>
    <name evidence="7" type="ORF">HHI36_022709</name>
</gene>
<evidence type="ECO:0000259" key="6">
    <source>
        <dbReference type="Pfam" id="PF03045"/>
    </source>
</evidence>
<proteinExistence type="predicted"/>
<evidence type="ECO:0000256" key="5">
    <source>
        <dbReference type="SAM" id="MobiDB-lite"/>
    </source>
</evidence>
<dbReference type="GO" id="GO:0005576">
    <property type="term" value="C:extracellular region"/>
    <property type="evidence" value="ECO:0007669"/>
    <property type="project" value="UniProtKB-SubCell"/>
</dbReference>
<protein>
    <recommendedName>
        <fullName evidence="6">DAN domain-containing protein</fullName>
    </recommendedName>
</protein>
<accession>A0ABD2N0K1</accession>
<dbReference type="EMBL" id="JABFTP020000042">
    <property type="protein sequence ID" value="KAL3272226.1"/>
    <property type="molecule type" value="Genomic_DNA"/>
</dbReference>
<sequence>MLKKCGIWPYNSSVLSESDFDPSLITDIPQIEREPITEKTAATTTATEAQPIIVTELNYLEVIPLVTYTTTISSPTPGCSCWLPLILQILLLLRATNQAFSEREHKVHNIVLFREKYSWCKLTPIQQIIASPGYDSITINNNICVGACYSYSIPKTQPAEPGEIIGPYCDSCQPNVTKCYHITLKADGTNLLGPRIIQKQVEIIESCDCKTCDKNPKVDCELSEESTIELPQHLYTNKDTKSTTTMNPSELPDADLMDLKPEIKVNRIAKLPQEDSNNVERKYDLTSKLLKLLKAIQNEPSNTILKYDKDEIKSLVDMVQGPEKRLDDKNLLEFVNYVNSNNIDDFELDIQKLKEVLLSYQKNKDLIEKHRNFWFEFSDNAKIEEDLKKLRLPESFGLEGSTLGLKHHYTGSHIGMGIKSMNDMNAPTLVTLKIDQEVSSTSQKPPEASSEPAKHHHYIMEEENVAGKREHLVKGPHGSLVLTPDIKVEEKLNLETDALKPNHQGVVISYTGDDQSRPNLLDD</sequence>
<evidence type="ECO:0000256" key="1">
    <source>
        <dbReference type="ARBA" id="ARBA00004613"/>
    </source>
</evidence>
<evidence type="ECO:0000256" key="4">
    <source>
        <dbReference type="ARBA" id="ARBA00023157"/>
    </source>
</evidence>
<evidence type="ECO:0000313" key="8">
    <source>
        <dbReference type="Proteomes" id="UP001516400"/>
    </source>
</evidence>